<gene>
    <name evidence="2" type="ORF">ACFSBJ_04100</name>
</gene>
<dbReference type="Proteomes" id="UP001597075">
    <property type="component" value="Unassembled WGS sequence"/>
</dbReference>
<feature type="transmembrane region" description="Helical" evidence="1">
    <location>
        <begin position="43"/>
        <end position="63"/>
    </location>
</feature>
<comment type="caution">
    <text evidence="2">The sequence shown here is derived from an EMBL/GenBank/DDBJ whole genome shotgun (WGS) entry which is preliminary data.</text>
</comment>
<feature type="transmembrane region" description="Helical" evidence="1">
    <location>
        <begin position="124"/>
        <end position="141"/>
    </location>
</feature>
<sequence>MSTQQSEQKEEQSSPTLWLDGLATGLGFGWLTNRLSWSVPPSYLYVVVTVIPLSIWSAAYKIYIGAPTVYSINPYFVLQPILLLGAAWGSHTLKRDYDQVVADMKIPDRASNPKPFINIIPTRLPWILFVIAAGIQFLPGAKVTDGWVLADYVFNYFVFPFVYTPILIQFFTVYLSIQLLAPWRLAKSDVGIHFLDPQGVGGLRPLGELIKKAYYFIVAGLVGYSLITYAPFVDTWAGPPATITNIVFTSVWLISIGTVAFAVFVLHRFMHREKREEIRHLEEEYRSHIEEPWDVKQYEIPEEHEETVTDIEDRIARVNATSEYPATFSIWSQLLLSVAIPKTLQLLLS</sequence>
<keyword evidence="3" id="KW-1185">Reference proteome</keyword>
<evidence type="ECO:0000256" key="1">
    <source>
        <dbReference type="SAM" id="Phobius"/>
    </source>
</evidence>
<dbReference type="AlphaFoldDB" id="A0ABD6CX82"/>
<feature type="transmembrane region" description="Helical" evidence="1">
    <location>
        <begin position="213"/>
        <end position="233"/>
    </location>
</feature>
<keyword evidence="1" id="KW-0472">Membrane</keyword>
<feature type="transmembrane region" description="Helical" evidence="1">
    <location>
        <begin position="245"/>
        <end position="266"/>
    </location>
</feature>
<feature type="transmembrane region" description="Helical" evidence="1">
    <location>
        <begin position="153"/>
        <end position="177"/>
    </location>
</feature>
<protein>
    <recommendedName>
        <fullName evidence="4">DUF4013 domain-containing protein</fullName>
    </recommendedName>
</protein>
<keyword evidence="1" id="KW-1133">Transmembrane helix</keyword>
<evidence type="ECO:0008006" key="4">
    <source>
        <dbReference type="Google" id="ProtNLM"/>
    </source>
</evidence>
<proteinExistence type="predicted"/>
<accession>A0ABD6CX82</accession>
<evidence type="ECO:0000313" key="2">
    <source>
        <dbReference type="EMBL" id="MFD1632920.1"/>
    </source>
</evidence>
<organism evidence="2 3">
    <name type="scientific">Haloplanus ruber</name>
    <dbReference type="NCBI Taxonomy" id="869892"/>
    <lineage>
        <taxon>Archaea</taxon>
        <taxon>Methanobacteriati</taxon>
        <taxon>Methanobacteriota</taxon>
        <taxon>Stenosarchaea group</taxon>
        <taxon>Halobacteria</taxon>
        <taxon>Halobacteriales</taxon>
        <taxon>Haloferacaceae</taxon>
        <taxon>Haloplanus</taxon>
    </lineage>
</organism>
<keyword evidence="1" id="KW-0812">Transmembrane</keyword>
<reference evidence="2 3" key="1">
    <citation type="journal article" date="2019" name="Int. J. Syst. Evol. Microbiol.">
        <title>The Global Catalogue of Microorganisms (GCM) 10K type strain sequencing project: providing services to taxonomists for standard genome sequencing and annotation.</title>
        <authorList>
            <consortium name="The Broad Institute Genomics Platform"/>
            <consortium name="The Broad Institute Genome Sequencing Center for Infectious Disease"/>
            <person name="Wu L."/>
            <person name="Ma J."/>
        </authorList>
    </citation>
    <scope>NUCLEOTIDE SEQUENCE [LARGE SCALE GENOMIC DNA]</scope>
    <source>
        <strain evidence="2 3">CGMCC 1.10594</strain>
    </source>
</reference>
<feature type="transmembrane region" description="Helical" evidence="1">
    <location>
        <begin position="69"/>
        <end position="89"/>
    </location>
</feature>
<name>A0ABD6CX82_9EURY</name>
<dbReference type="RefSeq" id="WP_256406594.1">
    <property type="nucleotide sequence ID" value="NZ_CP187152.1"/>
</dbReference>
<dbReference type="EMBL" id="JBHUDL010000005">
    <property type="protein sequence ID" value="MFD1632920.1"/>
    <property type="molecule type" value="Genomic_DNA"/>
</dbReference>
<evidence type="ECO:0000313" key="3">
    <source>
        <dbReference type="Proteomes" id="UP001597075"/>
    </source>
</evidence>